<dbReference type="HOGENOM" id="CLU_2510075_0_0_6"/>
<sequence>MNVINDIIAVIEEHKYCSSSELLAEALASFCSPAYNVNLLEICKKLDGSNKDLVNRLINVTYGWLPDFKAQDEALRWLKKEKFIK</sequence>
<reference evidence="1 2" key="1">
    <citation type="journal article" date="2011" name="J. Bacteriol.">
        <title>Complete genome sequence of seawater bacterium Glaciecola nitratireducens FR1064T.</title>
        <authorList>
            <person name="Bian F."/>
            <person name="Qin Q.L."/>
            <person name="Xie B.B."/>
            <person name="Shu Y.L."/>
            <person name="Zhang X.Y."/>
            <person name="Yu Y."/>
            <person name="Chen B."/>
            <person name="Chen X.L."/>
            <person name="Zhou B.C."/>
            <person name="Zhang Y.Z."/>
        </authorList>
    </citation>
    <scope>NUCLEOTIDE SEQUENCE [LARGE SCALE GENOMIC DNA]</scope>
    <source>
        <strain evidence="2">JCM 12485 / KCTC 12276 / FR1064</strain>
    </source>
</reference>
<protein>
    <submittedName>
        <fullName evidence="1">Uncharacterized protein</fullName>
    </submittedName>
</protein>
<dbReference type="Proteomes" id="UP000009282">
    <property type="component" value="Chromosome"/>
</dbReference>
<keyword evidence="2" id="KW-1185">Reference proteome</keyword>
<evidence type="ECO:0000313" key="2">
    <source>
        <dbReference type="Proteomes" id="UP000009282"/>
    </source>
</evidence>
<name>G4QL01_GLANF</name>
<dbReference type="KEGG" id="gni:GNIT_1267"/>
<dbReference type="AlphaFoldDB" id="G4QL01"/>
<dbReference type="OrthoDB" id="5593161at2"/>
<proteinExistence type="predicted"/>
<accession>G4QL01</accession>
<gene>
    <name evidence="1" type="ordered locus">GNIT_1267</name>
</gene>
<evidence type="ECO:0000313" key="1">
    <source>
        <dbReference type="EMBL" id="AEP29391.1"/>
    </source>
</evidence>
<dbReference type="RefSeq" id="WP_014108265.1">
    <property type="nucleotide sequence ID" value="NC_016041.1"/>
</dbReference>
<organism evidence="1 2">
    <name type="scientific">Glaciecola nitratireducens (strain JCM 12485 / KCTC 12276 / FR1064)</name>
    <dbReference type="NCBI Taxonomy" id="1085623"/>
    <lineage>
        <taxon>Bacteria</taxon>
        <taxon>Pseudomonadati</taxon>
        <taxon>Pseudomonadota</taxon>
        <taxon>Gammaproteobacteria</taxon>
        <taxon>Alteromonadales</taxon>
        <taxon>Alteromonadaceae</taxon>
        <taxon>Brumicola</taxon>
    </lineage>
</organism>
<dbReference type="eggNOG" id="ENOG502ZEEX">
    <property type="taxonomic scope" value="Bacteria"/>
</dbReference>
<dbReference type="EMBL" id="CP003060">
    <property type="protein sequence ID" value="AEP29391.1"/>
    <property type="molecule type" value="Genomic_DNA"/>
</dbReference>